<dbReference type="OrthoDB" id="8445759at2759"/>
<dbReference type="STRING" id="48701.ENSPMEP00000029239"/>
<keyword evidence="4" id="KW-0472">Membrane</keyword>
<evidence type="ECO:0000256" key="2">
    <source>
        <dbReference type="PROSITE-ProRule" id="PRU00302"/>
    </source>
</evidence>
<keyword evidence="4" id="KW-0812">Transmembrane</keyword>
<feature type="chain" id="PRO_5017338171" description="Sushi domain-containing protein" evidence="5">
    <location>
        <begin position="24"/>
        <end position="235"/>
    </location>
</feature>
<feature type="signal peptide" evidence="5">
    <location>
        <begin position="1"/>
        <end position="23"/>
    </location>
</feature>
<dbReference type="PROSITE" id="PS50923">
    <property type="entry name" value="SUSHI"/>
    <property type="match status" value="1"/>
</dbReference>
<dbReference type="CTD" id="3601"/>
<dbReference type="AlphaFoldDB" id="A0A3B3YPF6"/>
<proteinExistence type="predicted"/>
<dbReference type="KEGG" id="pmei:106910176"/>
<protein>
    <recommendedName>
        <fullName evidence="6">Sushi domain-containing protein</fullName>
    </recommendedName>
</protein>
<feature type="compositionally biased region" description="Polar residues" evidence="3">
    <location>
        <begin position="137"/>
        <end position="172"/>
    </location>
</feature>
<comment type="caution">
    <text evidence="2">Lacks conserved residue(s) required for the propagation of feature annotation.</text>
</comment>
<dbReference type="SUPFAM" id="SSF57535">
    <property type="entry name" value="Complement control module/SCR domain"/>
    <property type="match status" value="1"/>
</dbReference>
<dbReference type="Gene3D" id="2.20.28.230">
    <property type="match status" value="1"/>
</dbReference>
<feature type="domain" description="Sushi" evidence="6">
    <location>
        <begin position="29"/>
        <end position="92"/>
    </location>
</feature>
<reference evidence="7" key="2">
    <citation type="submission" date="2025-09" db="UniProtKB">
        <authorList>
            <consortium name="Ensembl"/>
        </authorList>
    </citation>
    <scope>IDENTIFICATION</scope>
</reference>
<evidence type="ECO:0000256" key="3">
    <source>
        <dbReference type="SAM" id="MobiDB-lite"/>
    </source>
</evidence>
<evidence type="ECO:0000313" key="8">
    <source>
        <dbReference type="Proteomes" id="UP000261480"/>
    </source>
</evidence>
<dbReference type="Ensembl" id="ENSPMET00000020112.1">
    <property type="protein sequence ID" value="ENSPMEP00000029239.1"/>
    <property type="gene ID" value="ENSPMEG00000014831.1"/>
</dbReference>
<evidence type="ECO:0000256" key="4">
    <source>
        <dbReference type="SAM" id="Phobius"/>
    </source>
</evidence>
<dbReference type="InterPro" id="IPR035976">
    <property type="entry name" value="Sushi/SCR/CCP_sf"/>
</dbReference>
<evidence type="ECO:0000313" key="7">
    <source>
        <dbReference type="Ensembl" id="ENSPMEP00000029239.1"/>
    </source>
</evidence>
<name>A0A3B3YPF6_9TELE</name>
<dbReference type="GeneID" id="106910176"/>
<feature type="transmembrane region" description="Helical" evidence="4">
    <location>
        <begin position="190"/>
        <end position="211"/>
    </location>
</feature>
<keyword evidence="5" id="KW-0732">Signal</keyword>
<dbReference type="Pfam" id="PF00084">
    <property type="entry name" value="Sushi"/>
    <property type="match status" value="1"/>
</dbReference>
<organism evidence="7 8">
    <name type="scientific">Poecilia mexicana</name>
    <dbReference type="NCBI Taxonomy" id="48701"/>
    <lineage>
        <taxon>Eukaryota</taxon>
        <taxon>Metazoa</taxon>
        <taxon>Chordata</taxon>
        <taxon>Craniata</taxon>
        <taxon>Vertebrata</taxon>
        <taxon>Euteleostomi</taxon>
        <taxon>Actinopterygii</taxon>
        <taxon>Neopterygii</taxon>
        <taxon>Teleostei</taxon>
        <taxon>Neoteleostei</taxon>
        <taxon>Acanthomorphata</taxon>
        <taxon>Ovalentaria</taxon>
        <taxon>Atherinomorphae</taxon>
        <taxon>Cyprinodontiformes</taxon>
        <taxon>Poeciliidae</taxon>
        <taxon>Poeciliinae</taxon>
        <taxon>Poecilia</taxon>
    </lineage>
</organism>
<keyword evidence="1" id="KW-1015">Disulfide bond</keyword>
<feature type="region of interest" description="Disordered" evidence="3">
    <location>
        <begin position="96"/>
        <end position="180"/>
    </location>
</feature>
<reference evidence="7" key="1">
    <citation type="submission" date="2025-08" db="UniProtKB">
        <authorList>
            <consortium name="Ensembl"/>
        </authorList>
    </citation>
    <scope>IDENTIFICATION</scope>
</reference>
<dbReference type="InterPro" id="IPR042372">
    <property type="entry name" value="IL15RA"/>
</dbReference>
<dbReference type="PANTHER" id="PTHR15060:SF0">
    <property type="entry name" value="INTERLEUKIN-15 RECEPTOR SUBUNIT ALPHA"/>
    <property type="match status" value="1"/>
</dbReference>
<evidence type="ECO:0000256" key="1">
    <source>
        <dbReference type="ARBA" id="ARBA00023157"/>
    </source>
</evidence>
<dbReference type="RefSeq" id="XP_014832245.1">
    <property type="nucleotide sequence ID" value="XM_014976759.1"/>
</dbReference>
<accession>A0A3B3YPF6</accession>
<keyword evidence="2" id="KW-0768">Sushi</keyword>
<dbReference type="Proteomes" id="UP000261480">
    <property type="component" value="Unplaced"/>
</dbReference>
<keyword evidence="4" id="KW-1133">Transmembrane helix</keyword>
<dbReference type="PANTHER" id="PTHR15060">
    <property type="entry name" value="INTERLEUKIN-15 RECEPTOR SUBUNIT ALPHA"/>
    <property type="match status" value="1"/>
</dbReference>
<keyword evidence="8" id="KW-1185">Reference proteome</keyword>
<dbReference type="InterPro" id="IPR000436">
    <property type="entry name" value="Sushi_SCR_CCP_dom"/>
</dbReference>
<sequence length="235" mass="25805">MDPDRFSTSVCVLMVCLLGTTRLSSVGHCACPEIPRRNFTLQPEAGNCFNVSYRYRYTCIPGYVRKAGTSNLIKCSNHLQWTTTKFPLECIPHPDSTPPLPPHIPDGSSITTAPPNWPGTSTSHPTGRTTTETTSSANMEQSTSGTENTTTVVSYETQNSTYSPSNHSIENSSMKDTHTETNTAADAKTIGVALSVVILLVSMSGIIFVLYRRRKRQIPCRETEEMQPMNNPSVL</sequence>
<dbReference type="GO" id="GO:0042010">
    <property type="term" value="F:interleukin-15 receptor activity"/>
    <property type="evidence" value="ECO:0007669"/>
    <property type="project" value="InterPro"/>
</dbReference>
<evidence type="ECO:0000259" key="6">
    <source>
        <dbReference type="PROSITE" id="PS50923"/>
    </source>
</evidence>
<evidence type="ECO:0000256" key="5">
    <source>
        <dbReference type="SAM" id="SignalP"/>
    </source>
</evidence>
<feature type="compositionally biased region" description="Low complexity" evidence="3">
    <location>
        <begin position="120"/>
        <end position="136"/>
    </location>
</feature>